<dbReference type="AlphaFoldDB" id="A0A6N2SIN5"/>
<feature type="signal peptide" evidence="2">
    <location>
        <begin position="1"/>
        <end position="25"/>
    </location>
</feature>
<proteinExistence type="predicted"/>
<evidence type="ECO:0008006" key="4">
    <source>
        <dbReference type="Google" id="ProtNLM"/>
    </source>
</evidence>
<evidence type="ECO:0000256" key="2">
    <source>
        <dbReference type="SAM" id="SignalP"/>
    </source>
</evidence>
<protein>
    <recommendedName>
        <fullName evidence="4">LamG domain-containing protein</fullName>
    </recommendedName>
</protein>
<reference evidence="3" key="1">
    <citation type="submission" date="2019-11" db="EMBL/GenBank/DDBJ databases">
        <authorList>
            <person name="Feng L."/>
        </authorList>
    </citation>
    <scope>NUCLEOTIDE SEQUENCE</scope>
    <source>
        <strain evidence="3">AMuciniphilaLFYP55</strain>
    </source>
</reference>
<sequence>MKQAITLFLGACILLAAALPPAARAEGVITLKSGEKLPGSPDTLDSPYLKVRSSILSKPVDVNLEELDELVSSRPLEIPEQFSVIRLANGDEFYGTLKVLDTESLQLQTAWGGLLPVNRKYVRHIGFDSQKAYLRNATESLQGWKSSANSMLPECRNGYWIMRGSNNTELQTSFPMPSRLHVQFSLYHTNTFRINLSLWQDSNSGSSIDLGLSLEKAELSKNSSGQYRTLGRVKRNTERNWYADKSVKRSDVHFYADPEKGNYYLYVNGEQVGRWEEVKDMDNIFENESGDDEEEDREASKKHEFKPGNTLAVSGYDGLNMAVFNLNVFDWNGALPHLAEEQDIISKYDTDAPRDKALLVNGDVLRGAISLQENGSIRIKSDHYDVTIPTAKVRALDQKSQEEKKLPEDGADTRVFLTDQSILSLNLETLRDGFMEGRSAALGKVRIPLKSIRKVQFNLQSPELRKQRETPFRNR</sequence>
<accession>A0A6N2SIN5</accession>
<feature type="region of interest" description="Disordered" evidence="1">
    <location>
        <begin position="286"/>
        <end position="307"/>
    </location>
</feature>
<feature type="chain" id="PRO_5027056244" description="LamG domain-containing protein" evidence="2">
    <location>
        <begin position="26"/>
        <end position="475"/>
    </location>
</feature>
<dbReference type="EMBL" id="CACRSS010000002">
    <property type="protein sequence ID" value="VYS93583.1"/>
    <property type="molecule type" value="Genomic_DNA"/>
</dbReference>
<dbReference type="RefSeq" id="WP_102722307.1">
    <property type="nucleotide sequence ID" value="NZ_CACRSS010000002.1"/>
</dbReference>
<keyword evidence="2" id="KW-0732">Signal</keyword>
<gene>
    <name evidence="3" type="ORF">AMLFYP55_02188</name>
</gene>
<feature type="compositionally biased region" description="Acidic residues" evidence="1">
    <location>
        <begin position="286"/>
        <end position="297"/>
    </location>
</feature>
<evidence type="ECO:0000313" key="3">
    <source>
        <dbReference type="EMBL" id="VYS93583.1"/>
    </source>
</evidence>
<organism evidence="3">
    <name type="scientific">Akkermansia muciniphila</name>
    <dbReference type="NCBI Taxonomy" id="239935"/>
    <lineage>
        <taxon>Bacteria</taxon>
        <taxon>Pseudomonadati</taxon>
        <taxon>Verrucomicrobiota</taxon>
        <taxon>Verrucomicrobiia</taxon>
        <taxon>Verrucomicrobiales</taxon>
        <taxon>Akkermansiaceae</taxon>
        <taxon>Akkermansia</taxon>
    </lineage>
</organism>
<name>A0A6N2SIN5_9BACT</name>
<evidence type="ECO:0000256" key="1">
    <source>
        <dbReference type="SAM" id="MobiDB-lite"/>
    </source>
</evidence>
<dbReference type="OrthoDB" id="199270at2"/>